<gene>
    <name evidence="2" type="ORF">Poly21_47780</name>
</gene>
<keyword evidence="3" id="KW-1185">Reference proteome</keyword>
<dbReference type="Pfam" id="PF09350">
    <property type="entry name" value="DJC28_CD"/>
    <property type="match status" value="1"/>
</dbReference>
<name>A0A5C6BGM9_9BACT</name>
<organism evidence="2 3">
    <name type="scientific">Allorhodopirellula heiligendammensis</name>
    <dbReference type="NCBI Taxonomy" id="2714739"/>
    <lineage>
        <taxon>Bacteria</taxon>
        <taxon>Pseudomonadati</taxon>
        <taxon>Planctomycetota</taxon>
        <taxon>Planctomycetia</taxon>
        <taxon>Pirellulales</taxon>
        <taxon>Pirellulaceae</taxon>
        <taxon>Allorhodopirellula</taxon>
    </lineage>
</organism>
<dbReference type="RefSeq" id="WP_146409240.1">
    <property type="nucleotide sequence ID" value="NZ_SJPU01000003.1"/>
</dbReference>
<protein>
    <recommendedName>
        <fullName evidence="1">DnaJ homologue subfamily C member 28 conserved domain-containing protein</fullName>
    </recommendedName>
</protein>
<dbReference type="AlphaFoldDB" id="A0A5C6BGM9"/>
<dbReference type="InterPro" id="IPR018961">
    <property type="entry name" value="DnaJ_homolog_subfam-C_membr-28"/>
</dbReference>
<comment type="caution">
    <text evidence="2">The sequence shown here is derived from an EMBL/GenBank/DDBJ whole genome shotgun (WGS) entry which is preliminary data.</text>
</comment>
<dbReference type="Proteomes" id="UP000319908">
    <property type="component" value="Unassembled WGS sequence"/>
</dbReference>
<dbReference type="EMBL" id="SJPU01000003">
    <property type="protein sequence ID" value="TWU10872.1"/>
    <property type="molecule type" value="Genomic_DNA"/>
</dbReference>
<evidence type="ECO:0000313" key="3">
    <source>
        <dbReference type="Proteomes" id="UP000319908"/>
    </source>
</evidence>
<evidence type="ECO:0000259" key="1">
    <source>
        <dbReference type="Pfam" id="PF09350"/>
    </source>
</evidence>
<feature type="domain" description="DnaJ homologue subfamily C member 28 conserved" evidence="1">
    <location>
        <begin position="14"/>
        <end position="84"/>
    </location>
</feature>
<sequence>MTERKPPGMSFDDWIEQQIQAAQQRGEFDNLPGLGKPIPDIDEPYHEGRWLAQKLQRENIDTSAVLPTALALAKELNELPDRLRSLQTESQVRDVVQDFNARVLQAIRRPPAGPLLRVKPVDVDDAVDDWRADR</sequence>
<proteinExistence type="predicted"/>
<dbReference type="OrthoDB" id="9798476at2"/>
<accession>A0A5C6BGM9</accession>
<reference evidence="2 3" key="1">
    <citation type="journal article" date="2020" name="Antonie Van Leeuwenhoek">
        <title>Rhodopirellula heiligendammensis sp. nov., Rhodopirellula pilleata sp. nov., and Rhodopirellula solitaria sp. nov. isolated from natural or artificial marine surfaces in Northern Germany and California, USA, and emended description of the genus Rhodopirellula.</title>
        <authorList>
            <person name="Kallscheuer N."/>
            <person name="Wiegand S."/>
            <person name="Jogler M."/>
            <person name="Boedeker C."/>
            <person name="Peeters S.H."/>
            <person name="Rast P."/>
            <person name="Heuer A."/>
            <person name="Jetten M.S.M."/>
            <person name="Rohde M."/>
            <person name="Jogler C."/>
        </authorList>
    </citation>
    <scope>NUCLEOTIDE SEQUENCE [LARGE SCALE GENOMIC DNA]</scope>
    <source>
        <strain evidence="2 3">Poly21</strain>
    </source>
</reference>
<evidence type="ECO:0000313" key="2">
    <source>
        <dbReference type="EMBL" id="TWU10872.1"/>
    </source>
</evidence>